<dbReference type="Proteomes" id="UP000275078">
    <property type="component" value="Unassembled WGS sequence"/>
</dbReference>
<gene>
    <name evidence="1" type="ORF">BJ508DRAFT_335607</name>
</gene>
<dbReference type="EMBL" id="ML119894">
    <property type="protein sequence ID" value="RPA71866.1"/>
    <property type="molecule type" value="Genomic_DNA"/>
</dbReference>
<keyword evidence="2" id="KW-1185">Reference proteome</keyword>
<evidence type="ECO:0000313" key="2">
    <source>
        <dbReference type="Proteomes" id="UP000275078"/>
    </source>
</evidence>
<sequence>MPQYKAQLSPSFQIIIRLLILTYITTYLRLTTTITSPLTTTITIAMDHPQFPTSITLSSGRLGCSHPRCADETFRTTSGVGLHMANVHTVPCGSGLTIQAIKSRIIDWDVVEEQRLADALEAAEKRVGQMAMIKEAGEKVMGGSKRGVRKVPKLSQRESFKRDRFIKTENMMMDIKKGVGKVAPQVCRSKTSWTSPPKTSGHVGQVASMQRYPWKVVSWE</sequence>
<dbReference type="AlphaFoldDB" id="A0A3N4HFC7"/>
<organism evidence="1 2">
    <name type="scientific">Ascobolus immersus RN42</name>
    <dbReference type="NCBI Taxonomy" id="1160509"/>
    <lineage>
        <taxon>Eukaryota</taxon>
        <taxon>Fungi</taxon>
        <taxon>Dikarya</taxon>
        <taxon>Ascomycota</taxon>
        <taxon>Pezizomycotina</taxon>
        <taxon>Pezizomycetes</taxon>
        <taxon>Pezizales</taxon>
        <taxon>Ascobolaceae</taxon>
        <taxon>Ascobolus</taxon>
    </lineage>
</organism>
<protein>
    <submittedName>
        <fullName evidence="1">Uncharacterized protein</fullName>
    </submittedName>
</protein>
<proteinExistence type="predicted"/>
<evidence type="ECO:0000313" key="1">
    <source>
        <dbReference type="EMBL" id="RPA71866.1"/>
    </source>
</evidence>
<name>A0A3N4HFC7_ASCIM</name>
<reference evidence="1 2" key="1">
    <citation type="journal article" date="2018" name="Nat. Ecol. Evol.">
        <title>Pezizomycetes genomes reveal the molecular basis of ectomycorrhizal truffle lifestyle.</title>
        <authorList>
            <person name="Murat C."/>
            <person name="Payen T."/>
            <person name="Noel B."/>
            <person name="Kuo A."/>
            <person name="Morin E."/>
            <person name="Chen J."/>
            <person name="Kohler A."/>
            <person name="Krizsan K."/>
            <person name="Balestrini R."/>
            <person name="Da Silva C."/>
            <person name="Montanini B."/>
            <person name="Hainaut M."/>
            <person name="Levati E."/>
            <person name="Barry K.W."/>
            <person name="Belfiori B."/>
            <person name="Cichocki N."/>
            <person name="Clum A."/>
            <person name="Dockter R.B."/>
            <person name="Fauchery L."/>
            <person name="Guy J."/>
            <person name="Iotti M."/>
            <person name="Le Tacon F."/>
            <person name="Lindquist E.A."/>
            <person name="Lipzen A."/>
            <person name="Malagnac F."/>
            <person name="Mello A."/>
            <person name="Molinier V."/>
            <person name="Miyauchi S."/>
            <person name="Poulain J."/>
            <person name="Riccioni C."/>
            <person name="Rubini A."/>
            <person name="Sitrit Y."/>
            <person name="Splivallo R."/>
            <person name="Traeger S."/>
            <person name="Wang M."/>
            <person name="Zifcakova L."/>
            <person name="Wipf D."/>
            <person name="Zambonelli A."/>
            <person name="Paolocci F."/>
            <person name="Nowrousian M."/>
            <person name="Ottonello S."/>
            <person name="Baldrian P."/>
            <person name="Spatafora J.W."/>
            <person name="Henrissat B."/>
            <person name="Nagy L.G."/>
            <person name="Aury J.M."/>
            <person name="Wincker P."/>
            <person name="Grigoriev I.V."/>
            <person name="Bonfante P."/>
            <person name="Martin F.M."/>
        </authorList>
    </citation>
    <scope>NUCLEOTIDE SEQUENCE [LARGE SCALE GENOMIC DNA]</scope>
    <source>
        <strain evidence="1 2">RN42</strain>
    </source>
</reference>
<accession>A0A3N4HFC7</accession>